<dbReference type="SMART" id="SM00421">
    <property type="entry name" value="HTH_LUXR"/>
    <property type="match status" value="1"/>
</dbReference>
<evidence type="ECO:0000313" key="5">
    <source>
        <dbReference type="EMBL" id="GFE79194.1"/>
    </source>
</evidence>
<comment type="caution">
    <text evidence="5">The sequence shown here is derived from an EMBL/GenBank/DDBJ whole genome shotgun (WGS) entry which is preliminary data.</text>
</comment>
<sequence>MGPIDDAQSFVERARALPLQELAAAFLVTIERLGFQHFACLAHVDPLHPPPGAVVIHNYPHDWVAEYGERRLHQIDPVLIHAERTLLPFHWNSPEFLAQITTPQQEILAEAARRGLSRGYTIPIHLPWTPGALRASCSVVPASESIDPSSYFALQLMAMHLYDAACRKNEPPIERLQKSLSLRERQCLELVAEGKSDWAIGQILRISEHTVHRYIESAKRRLGVATRVQAIICALQGRQISLGDVIRADRPIKAVRD</sequence>
<keyword evidence="2" id="KW-0238">DNA-binding</keyword>
<dbReference type="GO" id="GO:0006355">
    <property type="term" value="P:regulation of DNA-templated transcription"/>
    <property type="evidence" value="ECO:0007669"/>
    <property type="project" value="InterPro"/>
</dbReference>
<dbReference type="Pfam" id="PF03472">
    <property type="entry name" value="Autoind_bind"/>
    <property type="match status" value="1"/>
</dbReference>
<evidence type="ECO:0000313" key="6">
    <source>
        <dbReference type="Proteomes" id="UP000445000"/>
    </source>
</evidence>
<organism evidence="5 6">
    <name type="scientific">Steroidobacter agaridevorans</name>
    <dbReference type="NCBI Taxonomy" id="2695856"/>
    <lineage>
        <taxon>Bacteria</taxon>
        <taxon>Pseudomonadati</taxon>
        <taxon>Pseudomonadota</taxon>
        <taxon>Gammaproteobacteria</taxon>
        <taxon>Steroidobacterales</taxon>
        <taxon>Steroidobacteraceae</taxon>
        <taxon>Steroidobacter</taxon>
    </lineage>
</organism>
<dbReference type="InterPro" id="IPR036388">
    <property type="entry name" value="WH-like_DNA-bd_sf"/>
</dbReference>
<dbReference type="GO" id="GO:0003677">
    <property type="term" value="F:DNA binding"/>
    <property type="evidence" value="ECO:0007669"/>
    <property type="project" value="UniProtKB-KW"/>
</dbReference>
<dbReference type="PANTHER" id="PTHR44688:SF16">
    <property type="entry name" value="DNA-BINDING TRANSCRIPTIONAL ACTIVATOR DEVR_DOSR"/>
    <property type="match status" value="1"/>
</dbReference>
<dbReference type="Proteomes" id="UP000445000">
    <property type="component" value="Unassembled WGS sequence"/>
</dbReference>
<dbReference type="InterPro" id="IPR036693">
    <property type="entry name" value="TF_LuxR_autoind-bd_dom_sf"/>
</dbReference>
<dbReference type="Gene3D" id="1.10.10.10">
    <property type="entry name" value="Winged helix-like DNA-binding domain superfamily/Winged helix DNA-binding domain"/>
    <property type="match status" value="1"/>
</dbReference>
<dbReference type="CDD" id="cd06170">
    <property type="entry name" value="LuxR_C_like"/>
    <property type="match status" value="1"/>
</dbReference>
<dbReference type="RefSeq" id="WP_129640770.1">
    <property type="nucleotide sequence ID" value="NZ_BLJN01000001.1"/>
</dbReference>
<dbReference type="SUPFAM" id="SSF46894">
    <property type="entry name" value="C-terminal effector domain of the bipartite response regulators"/>
    <property type="match status" value="1"/>
</dbReference>
<dbReference type="PANTHER" id="PTHR44688">
    <property type="entry name" value="DNA-BINDING TRANSCRIPTIONAL ACTIVATOR DEVR_DOSR"/>
    <property type="match status" value="1"/>
</dbReference>
<dbReference type="Pfam" id="PF00196">
    <property type="entry name" value="GerE"/>
    <property type="match status" value="1"/>
</dbReference>
<evidence type="ECO:0000259" key="4">
    <source>
        <dbReference type="PROSITE" id="PS50043"/>
    </source>
</evidence>
<keyword evidence="1" id="KW-0805">Transcription regulation</keyword>
<evidence type="ECO:0000256" key="3">
    <source>
        <dbReference type="ARBA" id="ARBA00023163"/>
    </source>
</evidence>
<dbReference type="AlphaFoldDB" id="A0A829Y7E9"/>
<evidence type="ECO:0000256" key="2">
    <source>
        <dbReference type="ARBA" id="ARBA00023125"/>
    </source>
</evidence>
<dbReference type="EMBL" id="BLJN01000001">
    <property type="protein sequence ID" value="GFE79194.1"/>
    <property type="molecule type" value="Genomic_DNA"/>
</dbReference>
<proteinExistence type="predicted"/>
<gene>
    <name evidence="5" type="ORF">GCM10011487_11940</name>
</gene>
<dbReference type="InterPro" id="IPR016032">
    <property type="entry name" value="Sig_transdc_resp-reg_C-effctor"/>
</dbReference>
<protein>
    <recommendedName>
        <fullName evidence="4">HTH luxR-type domain-containing protein</fullName>
    </recommendedName>
</protein>
<feature type="domain" description="HTH luxR-type" evidence="4">
    <location>
        <begin position="173"/>
        <end position="238"/>
    </location>
</feature>
<reference evidence="6" key="1">
    <citation type="submission" date="2020-01" db="EMBL/GenBank/DDBJ databases">
        <title>'Steroidobacter agaridevorans' sp. nov., agar-degrading bacteria isolated from rhizosphere soils.</title>
        <authorList>
            <person name="Ikenaga M."/>
            <person name="Kataoka M."/>
            <person name="Murouchi A."/>
            <person name="Katsuragi S."/>
            <person name="Sakai M."/>
        </authorList>
    </citation>
    <scope>NUCLEOTIDE SEQUENCE [LARGE SCALE GENOMIC DNA]</scope>
    <source>
        <strain evidence="6">YU21-B</strain>
    </source>
</reference>
<dbReference type="InterPro" id="IPR005143">
    <property type="entry name" value="TF_LuxR_autoind-bd_dom"/>
</dbReference>
<evidence type="ECO:0000256" key="1">
    <source>
        <dbReference type="ARBA" id="ARBA00023015"/>
    </source>
</evidence>
<keyword evidence="3" id="KW-0804">Transcription</keyword>
<dbReference type="PROSITE" id="PS50043">
    <property type="entry name" value="HTH_LUXR_2"/>
    <property type="match status" value="1"/>
</dbReference>
<dbReference type="Gene3D" id="3.30.450.80">
    <property type="entry name" value="Transcription factor LuxR-like, autoinducer-binding domain"/>
    <property type="match status" value="1"/>
</dbReference>
<dbReference type="SUPFAM" id="SSF75516">
    <property type="entry name" value="Pheromone-binding domain of LuxR-like quorum-sensing transcription factors"/>
    <property type="match status" value="1"/>
</dbReference>
<accession>A0A829Y7E9</accession>
<keyword evidence="6" id="KW-1185">Reference proteome</keyword>
<dbReference type="PRINTS" id="PR00038">
    <property type="entry name" value="HTHLUXR"/>
</dbReference>
<dbReference type="InterPro" id="IPR000792">
    <property type="entry name" value="Tscrpt_reg_LuxR_C"/>
</dbReference>
<name>A0A829Y7E9_9GAMM</name>